<dbReference type="Proteomes" id="UP000039046">
    <property type="component" value="Unassembled WGS sequence"/>
</dbReference>
<feature type="compositionally biased region" description="Low complexity" evidence="1">
    <location>
        <begin position="234"/>
        <end position="247"/>
    </location>
</feature>
<name>A0A0A1SKN5_9HYPO</name>
<feature type="compositionally biased region" description="Low complexity" evidence="1">
    <location>
        <begin position="280"/>
        <end position="297"/>
    </location>
</feature>
<feature type="compositionally biased region" description="Basic and acidic residues" evidence="1">
    <location>
        <begin position="330"/>
        <end position="351"/>
    </location>
</feature>
<feature type="compositionally biased region" description="Low complexity" evidence="1">
    <location>
        <begin position="27"/>
        <end position="70"/>
    </location>
</feature>
<protein>
    <submittedName>
        <fullName evidence="2">Uncharacterized protein</fullName>
    </submittedName>
</protein>
<dbReference type="AlphaFoldDB" id="A0A0A1SKN5"/>
<evidence type="ECO:0000313" key="2">
    <source>
        <dbReference type="EMBL" id="CEJ80793.1"/>
    </source>
</evidence>
<dbReference type="HOGENOM" id="CLU_030520_0_0_1"/>
<dbReference type="OrthoDB" id="5385072at2759"/>
<feature type="region of interest" description="Disordered" evidence="1">
    <location>
        <begin position="327"/>
        <end position="365"/>
    </location>
</feature>
<feature type="region of interest" description="Disordered" evidence="1">
    <location>
        <begin position="1"/>
        <end position="114"/>
    </location>
</feature>
<feature type="region of interest" description="Disordered" evidence="1">
    <location>
        <begin position="186"/>
        <end position="305"/>
    </location>
</feature>
<evidence type="ECO:0000313" key="3">
    <source>
        <dbReference type="Proteomes" id="UP000039046"/>
    </source>
</evidence>
<feature type="compositionally biased region" description="Polar residues" evidence="1">
    <location>
        <begin position="262"/>
        <end position="272"/>
    </location>
</feature>
<gene>
    <name evidence="2" type="ORF">VHEMI00958</name>
</gene>
<dbReference type="STRING" id="1531966.A0A0A1SKN5"/>
<dbReference type="EMBL" id="CDHN01000001">
    <property type="protein sequence ID" value="CEJ80793.1"/>
    <property type="molecule type" value="Genomic_DNA"/>
</dbReference>
<accession>A0A0A1SKN5</accession>
<feature type="compositionally biased region" description="Acidic residues" evidence="1">
    <location>
        <begin position="209"/>
        <end position="220"/>
    </location>
</feature>
<feature type="compositionally biased region" description="Low complexity" evidence="1">
    <location>
        <begin position="94"/>
        <end position="109"/>
    </location>
</feature>
<feature type="compositionally biased region" description="Polar residues" evidence="1">
    <location>
        <begin position="76"/>
        <end position="88"/>
    </location>
</feature>
<evidence type="ECO:0000256" key="1">
    <source>
        <dbReference type="SAM" id="MobiDB-lite"/>
    </source>
</evidence>
<keyword evidence="3" id="KW-1185">Reference proteome</keyword>
<proteinExistence type="predicted"/>
<organism evidence="2 3">
    <name type="scientific">[Torrubiella] hemipterigena</name>
    <dbReference type="NCBI Taxonomy" id="1531966"/>
    <lineage>
        <taxon>Eukaryota</taxon>
        <taxon>Fungi</taxon>
        <taxon>Dikarya</taxon>
        <taxon>Ascomycota</taxon>
        <taxon>Pezizomycotina</taxon>
        <taxon>Sordariomycetes</taxon>
        <taxon>Hypocreomycetidae</taxon>
        <taxon>Hypocreales</taxon>
        <taxon>Clavicipitaceae</taxon>
        <taxon>Clavicipitaceae incertae sedis</taxon>
        <taxon>'Torrubiella' clade</taxon>
    </lineage>
</organism>
<reference evidence="2 3" key="1">
    <citation type="journal article" date="2015" name="Genome Announc.">
        <title>Draft Genome Sequence and Gene Annotation of the Entomopathogenic Fungus Verticillium hemipterigenum.</title>
        <authorList>
            <person name="Horn F."/>
            <person name="Habel A."/>
            <person name="Scharf D.H."/>
            <person name="Dworschak J."/>
            <person name="Brakhage A.A."/>
            <person name="Guthke R."/>
            <person name="Hertweck C."/>
            <person name="Linde J."/>
        </authorList>
    </citation>
    <scope>NUCLEOTIDE SEQUENCE [LARGE SCALE GENOMIC DNA]</scope>
</reference>
<sequence>MEQPGVYGHSRSRTTSSNVIPGPPLAQQPMMPQQYAHQRQYQHMPQQQQLQQNQQQQQHQQQQPQQGSAQHWRRSPSINTFSTSSTFQPPAAYRNSSSTDLRRSTSSRSVNTASQGASYVALLRKQKATVWCERAQYEDPHLQDQQRLAKMRANLEMHSGYGNGRTRTGLSATGKVAAKIRHGKTPMIGYAPGETHVGVGGVPKRLLESDGDQESDEEDDSTYKHQRPQHNRAGSSGRSSTGSGQRGLTYRTSSGPIPPQAARQSSGSTPERTGSLAKDAAAAATMSDSISGRAPSSGSGGSAAERLDNLTDLGKAPSAAVNSMLNSVLTREKSVKTADELKRRGSIDERSGTLTGGRLFIANPD</sequence>